<dbReference type="EMBL" id="JAVRRT010000014">
    <property type="protein sequence ID" value="KAK5166107.1"/>
    <property type="molecule type" value="Genomic_DNA"/>
</dbReference>
<dbReference type="AlphaFoldDB" id="A0AAV9P3N5"/>
<name>A0AAV9P3N5_9PEZI</name>
<dbReference type="Proteomes" id="UP001337655">
    <property type="component" value="Unassembled WGS sequence"/>
</dbReference>
<keyword evidence="3" id="KW-1185">Reference proteome</keyword>
<dbReference type="GeneID" id="89929701"/>
<feature type="chain" id="PRO_5043821606" evidence="1">
    <location>
        <begin position="20"/>
        <end position="266"/>
    </location>
</feature>
<evidence type="ECO:0000313" key="3">
    <source>
        <dbReference type="Proteomes" id="UP001337655"/>
    </source>
</evidence>
<dbReference type="RefSeq" id="XP_064656060.1">
    <property type="nucleotide sequence ID" value="XM_064805600.1"/>
</dbReference>
<feature type="signal peptide" evidence="1">
    <location>
        <begin position="1"/>
        <end position="19"/>
    </location>
</feature>
<protein>
    <submittedName>
        <fullName evidence="2">Uncharacterized protein</fullName>
    </submittedName>
</protein>
<proteinExistence type="predicted"/>
<evidence type="ECO:0000313" key="2">
    <source>
        <dbReference type="EMBL" id="KAK5166107.1"/>
    </source>
</evidence>
<accession>A0AAV9P3N5</accession>
<gene>
    <name evidence="2" type="ORF">LTR77_008368</name>
</gene>
<reference evidence="2 3" key="1">
    <citation type="submission" date="2023-08" db="EMBL/GenBank/DDBJ databases">
        <title>Black Yeasts Isolated from many extreme environments.</title>
        <authorList>
            <person name="Coleine C."/>
            <person name="Stajich J.E."/>
            <person name="Selbmann L."/>
        </authorList>
    </citation>
    <scope>NUCLEOTIDE SEQUENCE [LARGE SCALE GENOMIC DNA]</scope>
    <source>
        <strain evidence="2 3">CCFEE 5935</strain>
    </source>
</reference>
<keyword evidence="1" id="KW-0732">Signal</keyword>
<organism evidence="2 3">
    <name type="scientific">Saxophila tyrrhenica</name>
    <dbReference type="NCBI Taxonomy" id="1690608"/>
    <lineage>
        <taxon>Eukaryota</taxon>
        <taxon>Fungi</taxon>
        <taxon>Dikarya</taxon>
        <taxon>Ascomycota</taxon>
        <taxon>Pezizomycotina</taxon>
        <taxon>Dothideomycetes</taxon>
        <taxon>Dothideomycetidae</taxon>
        <taxon>Mycosphaerellales</taxon>
        <taxon>Extremaceae</taxon>
        <taxon>Saxophila</taxon>
    </lineage>
</organism>
<comment type="caution">
    <text evidence="2">The sequence shown here is derived from an EMBL/GenBank/DDBJ whole genome shotgun (WGS) entry which is preliminary data.</text>
</comment>
<evidence type="ECO:0000256" key="1">
    <source>
        <dbReference type="SAM" id="SignalP"/>
    </source>
</evidence>
<sequence>MRQSTIFTSLLAAASSAVAQSSSGAAPSRIALSSSASSFAASSSSAAPQTSGNASIPSGGYGTQSVTVLLENAAMGDEAMISFQRVENRISGRPSGSAGPFTTVEISVGQDANQALRCQVLDDAGMPIAATRGPNFDNFDPPAFVNHVVCDPAFVGKGFDLTVTLQNADTKVGRQTFFPNFIGRTTLPPTGGSGPFKTVAVFVGQNADPAIRCQLNDASGNAIVATRGTNVDTTFSDAQKGAWTFQQPDAEVAEIICDPALVAAPQ</sequence>